<dbReference type="AlphaFoldDB" id="A0A4Y2X683"/>
<protein>
    <submittedName>
        <fullName evidence="1">Uncharacterized protein</fullName>
    </submittedName>
</protein>
<proteinExistence type="predicted"/>
<reference evidence="1 2" key="1">
    <citation type="journal article" date="2019" name="Sci. Rep.">
        <title>Orb-weaving spider Araneus ventricosus genome elucidates the spidroin gene catalogue.</title>
        <authorList>
            <person name="Kono N."/>
            <person name="Nakamura H."/>
            <person name="Ohtoshi R."/>
            <person name="Moran D.A.P."/>
            <person name="Shinohara A."/>
            <person name="Yoshida Y."/>
            <person name="Fujiwara M."/>
            <person name="Mori M."/>
            <person name="Tomita M."/>
            <person name="Arakawa K."/>
        </authorList>
    </citation>
    <scope>NUCLEOTIDE SEQUENCE [LARGE SCALE GENOMIC DNA]</scope>
</reference>
<dbReference type="EMBL" id="BGPR01072050">
    <property type="protein sequence ID" value="GBO45063.1"/>
    <property type="molecule type" value="Genomic_DNA"/>
</dbReference>
<sequence length="111" mass="12419">MLVGKILSKTLFQRRACGLVKPRIARGWYLWTVVGGIRTIASFLRRVALQISRQLSSERMQWRRLATPLSFDARAIYRHNAGNTDALTSPLVASILPVPTTGNKANRGRNS</sequence>
<comment type="caution">
    <text evidence="1">The sequence shown here is derived from an EMBL/GenBank/DDBJ whole genome shotgun (WGS) entry which is preliminary data.</text>
</comment>
<accession>A0A4Y2X683</accession>
<dbReference type="Proteomes" id="UP000499080">
    <property type="component" value="Unassembled WGS sequence"/>
</dbReference>
<name>A0A4Y2X683_ARAVE</name>
<organism evidence="1 2">
    <name type="scientific">Araneus ventricosus</name>
    <name type="common">Orbweaver spider</name>
    <name type="synonym">Epeira ventricosa</name>
    <dbReference type="NCBI Taxonomy" id="182803"/>
    <lineage>
        <taxon>Eukaryota</taxon>
        <taxon>Metazoa</taxon>
        <taxon>Ecdysozoa</taxon>
        <taxon>Arthropoda</taxon>
        <taxon>Chelicerata</taxon>
        <taxon>Arachnida</taxon>
        <taxon>Araneae</taxon>
        <taxon>Araneomorphae</taxon>
        <taxon>Entelegynae</taxon>
        <taxon>Araneoidea</taxon>
        <taxon>Araneidae</taxon>
        <taxon>Araneus</taxon>
    </lineage>
</organism>
<gene>
    <name evidence="1" type="ORF">AVEN_120503_1</name>
</gene>
<evidence type="ECO:0000313" key="1">
    <source>
        <dbReference type="EMBL" id="GBO45063.1"/>
    </source>
</evidence>
<evidence type="ECO:0000313" key="2">
    <source>
        <dbReference type="Proteomes" id="UP000499080"/>
    </source>
</evidence>
<keyword evidence="2" id="KW-1185">Reference proteome</keyword>